<evidence type="ECO:0000259" key="7">
    <source>
        <dbReference type="Pfam" id="PF00892"/>
    </source>
</evidence>
<feature type="transmembrane region" description="Helical" evidence="6">
    <location>
        <begin position="166"/>
        <end position="182"/>
    </location>
</feature>
<feature type="transmembrane region" description="Helical" evidence="6">
    <location>
        <begin position="280"/>
        <end position="299"/>
    </location>
</feature>
<evidence type="ECO:0000256" key="5">
    <source>
        <dbReference type="ARBA" id="ARBA00023136"/>
    </source>
</evidence>
<feature type="transmembrane region" description="Helical" evidence="6">
    <location>
        <begin position="189"/>
        <end position="212"/>
    </location>
</feature>
<dbReference type="InterPro" id="IPR050638">
    <property type="entry name" value="AA-Vitamin_Transporters"/>
</dbReference>
<dbReference type="InterPro" id="IPR037185">
    <property type="entry name" value="EmrE-like"/>
</dbReference>
<feature type="transmembrane region" description="Helical" evidence="6">
    <location>
        <begin position="140"/>
        <end position="160"/>
    </location>
</feature>
<feature type="transmembrane region" description="Helical" evidence="6">
    <location>
        <begin position="12"/>
        <end position="37"/>
    </location>
</feature>
<accession>A0ABV8UC34</accession>
<dbReference type="Proteomes" id="UP001595776">
    <property type="component" value="Unassembled WGS sequence"/>
</dbReference>
<evidence type="ECO:0000256" key="6">
    <source>
        <dbReference type="SAM" id="Phobius"/>
    </source>
</evidence>
<dbReference type="RefSeq" id="WP_068143281.1">
    <property type="nucleotide sequence ID" value="NZ_JBHSCR010000014.1"/>
</dbReference>
<proteinExistence type="inferred from homology"/>
<evidence type="ECO:0000256" key="4">
    <source>
        <dbReference type="ARBA" id="ARBA00022989"/>
    </source>
</evidence>
<keyword evidence="3 6" id="KW-0812">Transmembrane</keyword>
<feature type="transmembrane region" description="Helical" evidence="6">
    <location>
        <begin position="49"/>
        <end position="72"/>
    </location>
</feature>
<dbReference type="Gene3D" id="1.10.3730.20">
    <property type="match status" value="1"/>
</dbReference>
<protein>
    <submittedName>
        <fullName evidence="8">DMT family transporter</fullName>
    </submittedName>
</protein>
<feature type="domain" description="EamA" evidence="7">
    <location>
        <begin position="23"/>
        <end position="153"/>
    </location>
</feature>
<dbReference type="EMBL" id="JBHSCR010000014">
    <property type="protein sequence ID" value="MFC4348756.1"/>
    <property type="molecule type" value="Genomic_DNA"/>
</dbReference>
<reference evidence="9" key="1">
    <citation type="journal article" date="2019" name="Int. J. Syst. Evol. Microbiol.">
        <title>The Global Catalogue of Microorganisms (GCM) 10K type strain sequencing project: providing services to taxonomists for standard genome sequencing and annotation.</title>
        <authorList>
            <consortium name="The Broad Institute Genomics Platform"/>
            <consortium name="The Broad Institute Genome Sequencing Center for Infectious Disease"/>
            <person name="Wu L."/>
            <person name="Ma J."/>
        </authorList>
    </citation>
    <scope>NUCLEOTIDE SEQUENCE [LARGE SCALE GENOMIC DNA]</scope>
    <source>
        <strain evidence="9">CGMCC 1.15304</strain>
    </source>
</reference>
<comment type="subcellular location">
    <subcellularLocation>
        <location evidence="1">Membrane</location>
        <topology evidence="1">Multi-pass membrane protein</topology>
    </subcellularLocation>
</comment>
<feature type="transmembrane region" description="Helical" evidence="6">
    <location>
        <begin position="109"/>
        <end position="131"/>
    </location>
</feature>
<sequence>MTDNVQPTPALGAMPVPAVPVVGLVCGLSAAFIWGTWPVVTSIGVNADALTPFQIVLLRFAVAGPLLLPFAFRGRPGLKEWGQAFVMMLGAGFTYSLVVSSAFEHAPAGHGGVIIPGTMLVTSLILAHIWFGEKITRTRALGAGAILIGLICLASGGMTPSLKGDLLFMAGGLLWAGYTFFVRQWPTDGLVIAARVSFLSLLLVAIGCVFGFAEGITSVSPATLLTQGLWQGVVSAILALVLFNKAVGYLGTSRAATLNALIPVVAVILSFLVLGEEPTLVELLGLVAIIGGIGIAMGVRLRKGKI</sequence>
<keyword evidence="4 6" id="KW-1133">Transmembrane helix</keyword>
<feature type="transmembrane region" description="Helical" evidence="6">
    <location>
        <begin position="224"/>
        <end position="243"/>
    </location>
</feature>
<organism evidence="8 9">
    <name type="scientific">Kordiimonas lipolytica</name>
    <dbReference type="NCBI Taxonomy" id="1662421"/>
    <lineage>
        <taxon>Bacteria</taxon>
        <taxon>Pseudomonadati</taxon>
        <taxon>Pseudomonadota</taxon>
        <taxon>Alphaproteobacteria</taxon>
        <taxon>Kordiimonadales</taxon>
        <taxon>Kordiimonadaceae</taxon>
        <taxon>Kordiimonas</taxon>
    </lineage>
</organism>
<feature type="transmembrane region" description="Helical" evidence="6">
    <location>
        <begin position="84"/>
        <end position="103"/>
    </location>
</feature>
<feature type="domain" description="EamA" evidence="7">
    <location>
        <begin position="163"/>
        <end position="295"/>
    </location>
</feature>
<feature type="transmembrane region" description="Helical" evidence="6">
    <location>
        <begin position="255"/>
        <end position="274"/>
    </location>
</feature>
<comment type="similarity">
    <text evidence="2">Belongs to the EamA transporter family.</text>
</comment>
<evidence type="ECO:0000256" key="2">
    <source>
        <dbReference type="ARBA" id="ARBA00007362"/>
    </source>
</evidence>
<dbReference type="Pfam" id="PF00892">
    <property type="entry name" value="EamA"/>
    <property type="match status" value="2"/>
</dbReference>
<keyword evidence="5 6" id="KW-0472">Membrane</keyword>
<dbReference type="PANTHER" id="PTHR32322">
    <property type="entry name" value="INNER MEMBRANE TRANSPORTER"/>
    <property type="match status" value="1"/>
</dbReference>
<gene>
    <name evidence="8" type="ORF">ACFO5Q_12960</name>
</gene>
<evidence type="ECO:0000313" key="8">
    <source>
        <dbReference type="EMBL" id="MFC4348756.1"/>
    </source>
</evidence>
<evidence type="ECO:0000256" key="3">
    <source>
        <dbReference type="ARBA" id="ARBA00022692"/>
    </source>
</evidence>
<dbReference type="SUPFAM" id="SSF103481">
    <property type="entry name" value="Multidrug resistance efflux transporter EmrE"/>
    <property type="match status" value="2"/>
</dbReference>
<evidence type="ECO:0000313" key="9">
    <source>
        <dbReference type="Proteomes" id="UP001595776"/>
    </source>
</evidence>
<name>A0ABV8UC34_9PROT</name>
<keyword evidence="9" id="KW-1185">Reference proteome</keyword>
<dbReference type="InterPro" id="IPR000620">
    <property type="entry name" value="EamA_dom"/>
</dbReference>
<evidence type="ECO:0000256" key="1">
    <source>
        <dbReference type="ARBA" id="ARBA00004141"/>
    </source>
</evidence>
<comment type="caution">
    <text evidence="8">The sequence shown here is derived from an EMBL/GenBank/DDBJ whole genome shotgun (WGS) entry which is preliminary data.</text>
</comment>
<dbReference type="PANTHER" id="PTHR32322:SF2">
    <property type="entry name" value="EAMA DOMAIN-CONTAINING PROTEIN"/>
    <property type="match status" value="1"/>
</dbReference>